<accession>B5TVA2</accession>
<dbReference type="EMBL" id="FJ014897">
    <property type="protein sequence ID" value="ACH99212.1"/>
    <property type="molecule type" value="Genomic_DNA"/>
</dbReference>
<reference evidence="1" key="1">
    <citation type="submission" date="2008-08" db="EMBL/GenBank/DDBJ databases">
        <title>Phylogeny and functional diversity of alkane degrading bacteria associated with Italian ryegrass (Lolium multiflorum) and birdsfoot trefoil (Lotus corniculatus) in a petroleum oil-contaminated environment.</title>
        <authorList>
            <person name="Hoedl V."/>
            <person name="Yousaf S."/>
            <person name="Thomas R.K."/>
            <person name="Kornelia S."/>
            <person name="Angela S."/>
        </authorList>
    </citation>
    <scope>NUCLEOTIDE SEQUENCE</scope>
    <source>
        <strain evidence="1">BTRH79</strain>
    </source>
</reference>
<name>B5TVA2_9GAMM</name>
<evidence type="ECO:0000313" key="1">
    <source>
        <dbReference type="EMBL" id="ACH99212.1"/>
    </source>
</evidence>
<sequence>TTTQIDIRVLDRGRLNQNPLSSANIFLKLLSNPSLIPAMVSESIRWPQTPLSYRAARLVGFRFGGKSIKKGDKVSSCGTLSGSIATREVISFRDVTDAYMVHRVDAAAP</sequence>
<feature type="non-terminal residue" evidence="1">
    <location>
        <position position="1"/>
    </location>
</feature>
<proteinExistence type="predicted"/>
<feature type="non-terminal residue" evidence="1">
    <location>
        <position position="109"/>
    </location>
</feature>
<organism evidence="1">
    <name type="scientific">Pantoea sp. BTRH79</name>
    <dbReference type="NCBI Taxonomy" id="559586"/>
    <lineage>
        <taxon>Bacteria</taxon>
        <taxon>Pseudomonadati</taxon>
        <taxon>Pseudomonadota</taxon>
        <taxon>Gammaproteobacteria</taxon>
        <taxon>Enterobacterales</taxon>
        <taxon>Erwiniaceae</taxon>
        <taxon>Pantoea</taxon>
    </lineage>
</organism>
<protein>
    <submittedName>
        <fullName evidence="1">Cytochrome P450 alkane hydroxylase</fullName>
    </submittedName>
</protein>
<dbReference type="AlphaFoldDB" id="B5TVA2"/>